<dbReference type="InterPro" id="IPR011990">
    <property type="entry name" value="TPR-like_helical_dom_sf"/>
</dbReference>
<dbReference type="PANTHER" id="PTHR47329">
    <property type="entry name" value="OS05G0129900 PROTEIN"/>
    <property type="match status" value="1"/>
</dbReference>
<name>A0A7J7N5H8_9MAGN</name>
<evidence type="ECO:0000313" key="4">
    <source>
        <dbReference type="Proteomes" id="UP000541444"/>
    </source>
</evidence>
<dbReference type="Gene3D" id="1.25.40.10">
    <property type="entry name" value="Tetratricopeptide repeat domain"/>
    <property type="match status" value="1"/>
</dbReference>
<feature type="domain" description="RNA-polymerase II-associated protein 3-like C-terminal" evidence="2">
    <location>
        <begin position="151"/>
        <end position="206"/>
    </location>
</feature>
<comment type="caution">
    <text evidence="3">The sequence shown here is derived from an EMBL/GenBank/DDBJ whole genome shotgun (WGS) entry which is preliminary data.</text>
</comment>
<dbReference type="PROSITE" id="PS50005">
    <property type="entry name" value="TPR"/>
    <property type="match status" value="1"/>
</dbReference>
<dbReference type="InterPro" id="IPR019734">
    <property type="entry name" value="TPR_rpt"/>
</dbReference>
<keyword evidence="4" id="KW-1185">Reference proteome</keyword>
<dbReference type="AlphaFoldDB" id="A0A7J7N5H8"/>
<evidence type="ECO:0000259" key="2">
    <source>
        <dbReference type="Pfam" id="PF13877"/>
    </source>
</evidence>
<dbReference type="SUPFAM" id="SSF48452">
    <property type="entry name" value="TPR-like"/>
    <property type="match status" value="1"/>
</dbReference>
<dbReference type="EMBL" id="JACGCM010001035">
    <property type="protein sequence ID" value="KAF6162405.1"/>
    <property type="molecule type" value="Genomic_DNA"/>
</dbReference>
<dbReference type="OrthoDB" id="629492at2759"/>
<feature type="repeat" description="TPR" evidence="1">
    <location>
        <begin position="28"/>
        <end position="61"/>
    </location>
</feature>
<dbReference type="Pfam" id="PF00515">
    <property type="entry name" value="TPR_1"/>
    <property type="match status" value="2"/>
</dbReference>
<organism evidence="3 4">
    <name type="scientific">Kingdonia uniflora</name>
    <dbReference type="NCBI Taxonomy" id="39325"/>
    <lineage>
        <taxon>Eukaryota</taxon>
        <taxon>Viridiplantae</taxon>
        <taxon>Streptophyta</taxon>
        <taxon>Embryophyta</taxon>
        <taxon>Tracheophyta</taxon>
        <taxon>Spermatophyta</taxon>
        <taxon>Magnoliopsida</taxon>
        <taxon>Ranunculales</taxon>
        <taxon>Circaeasteraceae</taxon>
        <taxon>Kingdonia</taxon>
    </lineage>
</organism>
<sequence>MGGSSLEMFSGKTVREIGCNEKESSPHAASEKELGNEYFKQKKYNDSIDCYSRSIALSPTAVAFANRAMAYLKIKRYEEAENDCTEALNLDDRYIKAYSLRATARRELGKLKASLEDSEFALRLEPHNQKLKKQHAEAKGLYDKAQKGASTLKAGHIEAVPPVNLPKLFGNALSTLVLIDIVKCVATFFMEDTELSIGYLENLTKV</sequence>
<dbReference type="Proteomes" id="UP000541444">
    <property type="component" value="Unassembled WGS sequence"/>
</dbReference>
<protein>
    <recommendedName>
        <fullName evidence="2">RNA-polymerase II-associated protein 3-like C-terminal domain-containing protein</fullName>
    </recommendedName>
</protein>
<evidence type="ECO:0000256" key="1">
    <source>
        <dbReference type="PROSITE-ProRule" id="PRU00339"/>
    </source>
</evidence>
<reference evidence="3 4" key="1">
    <citation type="journal article" date="2020" name="IScience">
        <title>Genome Sequencing of the Endangered Kingdonia uniflora (Circaeasteraceae, Ranunculales) Reveals Potential Mechanisms of Evolutionary Specialization.</title>
        <authorList>
            <person name="Sun Y."/>
            <person name="Deng T."/>
            <person name="Zhang A."/>
            <person name="Moore M.J."/>
            <person name="Landis J.B."/>
            <person name="Lin N."/>
            <person name="Zhang H."/>
            <person name="Zhang X."/>
            <person name="Huang J."/>
            <person name="Zhang X."/>
            <person name="Sun H."/>
            <person name="Wang H."/>
        </authorList>
    </citation>
    <scope>NUCLEOTIDE SEQUENCE [LARGE SCALE GENOMIC DNA]</scope>
    <source>
        <strain evidence="3">TB1705</strain>
        <tissue evidence="3">Leaf</tissue>
    </source>
</reference>
<gene>
    <name evidence="3" type="ORF">GIB67_003197</name>
</gene>
<keyword evidence="1" id="KW-0802">TPR repeat</keyword>
<accession>A0A7J7N5H8</accession>
<dbReference type="PANTHER" id="PTHR47329:SF1">
    <property type="entry name" value="OS05G0129900 PROTEIN"/>
    <property type="match status" value="1"/>
</dbReference>
<dbReference type="SMART" id="SM00028">
    <property type="entry name" value="TPR"/>
    <property type="match status" value="3"/>
</dbReference>
<dbReference type="InterPro" id="IPR025986">
    <property type="entry name" value="RPAP3-like_C"/>
</dbReference>
<dbReference type="Pfam" id="PF13877">
    <property type="entry name" value="RPAP3_C"/>
    <property type="match status" value="1"/>
</dbReference>
<proteinExistence type="predicted"/>
<evidence type="ECO:0000313" key="3">
    <source>
        <dbReference type="EMBL" id="KAF6162405.1"/>
    </source>
</evidence>